<dbReference type="InterPro" id="IPR007592">
    <property type="entry name" value="GEBP"/>
</dbReference>
<dbReference type="GO" id="GO:0006355">
    <property type="term" value="P:regulation of DNA-templated transcription"/>
    <property type="evidence" value="ECO:0007669"/>
    <property type="project" value="InterPro"/>
</dbReference>
<protein>
    <recommendedName>
        <fullName evidence="3">Glabrous enhancer-binding protein-like DBD domain-containing protein</fullName>
    </recommendedName>
</protein>
<dbReference type="GO" id="GO:0005634">
    <property type="term" value="C:nucleus"/>
    <property type="evidence" value="ECO:0007669"/>
    <property type="project" value="TreeGrafter"/>
</dbReference>
<evidence type="ECO:0000313" key="5">
    <source>
        <dbReference type="Proteomes" id="UP000315295"/>
    </source>
</evidence>
<dbReference type="Proteomes" id="UP000315295">
    <property type="component" value="Unassembled WGS sequence"/>
</dbReference>
<sequence>MPSKKTASVKPAASPSSVLKRPTETEPSQNNSKKGVAASSNMAPFLEFIKNDLQVDLSTDQLAKKLTDKIKRLKKKYQAGEDGEDPVFSKPHGLKCFELCKNIWGSEA</sequence>
<dbReference type="EMBL" id="VIEB01000717">
    <property type="protein sequence ID" value="TQD82525.1"/>
    <property type="molecule type" value="Genomic_DNA"/>
</dbReference>
<accession>A0A540L7R6</accession>
<feature type="compositionally biased region" description="Low complexity" evidence="2">
    <location>
        <begin position="1"/>
        <end position="18"/>
    </location>
</feature>
<gene>
    <name evidence="4" type="ORF">C1H46_031906</name>
</gene>
<dbReference type="STRING" id="106549.A0A540L7R6"/>
<dbReference type="PANTHER" id="PTHR31662:SF33">
    <property type="entry name" value="DNA-BINDING STOREKEEPER PROTEIN TRANSCRIPTIONAL REGULATOR-LIKE PROTEIN"/>
    <property type="match status" value="1"/>
</dbReference>
<dbReference type="PANTHER" id="PTHR31662">
    <property type="entry name" value="BNAANNG10740D PROTEIN-RELATED"/>
    <property type="match status" value="1"/>
</dbReference>
<reference evidence="4 5" key="1">
    <citation type="journal article" date="2019" name="G3 (Bethesda)">
        <title>Sequencing of a Wild Apple (Malus baccata) Genome Unravels the Differences Between Cultivated and Wild Apple Species Regarding Disease Resistance and Cold Tolerance.</title>
        <authorList>
            <person name="Chen X."/>
        </authorList>
    </citation>
    <scope>NUCLEOTIDE SEQUENCE [LARGE SCALE GENOMIC DNA]</scope>
    <source>
        <strain evidence="5">cv. Shandingzi</strain>
        <tissue evidence="4">Leaves</tissue>
    </source>
</reference>
<dbReference type="InterPro" id="IPR053932">
    <property type="entry name" value="GeBP-like_DBD"/>
</dbReference>
<dbReference type="Pfam" id="PF04504">
    <property type="entry name" value="GeBP-like_DBD"/>
    <property type="match status" value="1"/>
</dbReference>
<dbReference type="AlphaFoldDB" id="A0A540L7R6"/>
<feature type="domain" description="Glabrous enhancer-binding protein-like DBD" evidence="3">
    <location>
        <begin position="31"/>
        <end position="105"/>
    </location>
</feature>
<evidence type="ECO:0000259" key="3">
    <source>
        <dbReference type="Pfam" id="PF04504"/>
    </source>
</evidence>
<keyword evidence="5" id="KW-1185">Reference proteome</keyword>
<evidence type="ECO:0000256" key="1">
    <source>
        <dbReference type="ARBA" id="ARBA00010820"/>
    </source>
</evidence>
<comment type="similarity">
    <text evidence="1">Belongs to the GeBP family.</text>
</comment>
<evidence type="ECO:0000313" key="4">
    <source>
        <dbReference type="EMBL" id="TQD82525.1"/>
    </source>
</evidence>
<name>A0A540L7R6_MALBA</name>
<evidence type="ECO:0000256" key="2">
    <source>
        <dbReference type="SAM" id="MobiDB-lite"/>
    </source>
</evidence>
<comment type="caution">
    <text evidence="4">The sequence shown here is derived from an EMBL/GenBank/DDBJ whole genome shotgun (WGS) entry which is preliminary data.</text>
</comment>
<organism evidence="4 5">
    <name type="scientific">Malus baccata</name>
    <name type="common">Siberian crab apple</name>
    <name type="synonym">Pyrus baccata</name>
    <dbReference type="NCBI Taxonomy" id="106549"/>
    <lineage>
        <taxon>Eukaryota</taxon>
        <taxon>Viridiplantae</taxon>
        <taxon>Streptophyta</taxon>
        <taxon>Embryophyta</taxon>
        <taxon>Tracheophyta</taxon>
        <taxon>Spermatophyta</taxon>
        <taxon>Magnoliopsida</taxon>
        <taxon>eudicotyledons</taxon>
        <taxon>Gunneridae</taxon>
        <taxon>Pentapetalae</taxon>
        <taxon>rosids</taxon>
        <taxon>fabids</taxon>
        <taxon>Rosales</taxon>
        <taxon>Rosaceae</taxon>
        <taxon>Amygdaloideae</taxon>
        <taxon>Maleae</taxon>
        <taxon>Malus</taxon>
    </lineage>
</organism>
<feature type="compositionally biased region" description="Polar residues" evidence="2">
    <location>
        <begin position="25"/>
        <end position="38"/>
    </location>
</feature>
<feature type="region of interest" description="Disordered" evidence="2">
    <location>
        <begin position="1"/>
        <end position="38"/>
    </location>
</feature>
<proteinExistence type="inferred from homology"/>